<dbReference type="EMBL" id="JACHJO010000006">
    <property type="protein sequence ID" value="MBB6120289.1"/>
    <property type="molecule type" value="Genomic_DNA"/>
</dbReference>
<keyword evidence="1" id="KW-1133">Transmembrane helix</keyword>
<keyword evidence="3" id="KW-1185">Reference proteome</keyword>
<feature type="transmembrane region" description="Helical" evidence="1">
    <location>
        <begin position="124"/>
        <end position="147"/>
    </location>
</feature>
<feature type="transmembrane region" description="Helical" evidence="1">
    <location>
        <begin position="30"/>
        <end position="52"/>
    </location>
</feature>
<feature type="transmembrane region" description="Helical" evidence="1">
    <location>
        <begin position="100"/>
        <end position="117"/>
    </location>
</feature>
<protein>
    <submittedName>
        <fullName evidence="2">Uncharacterized protein</fullName>
    </submittedName>
</protein>
<keyword evidence="1" id="KW-0812">Transmembrane</keyword>
<dbReference type="Proteomes" id="UP000536604">
    <property type="component" value="Unassembled WGS sequence"/>
</dbReference>
<accession>A0A841IN90</accession>
<reference evidence="2 3" key="1">
    <citation type="submission" date="2020-08" db="EMBL/GenBank/DDBJ databases">
        <title>Genomic Encyclopedia of Type Strains, Phase III (KMG-III): the genomes of soil and plant-associated and newly described type strains.</title>
        <authorList>
            <person name="Whitman W."/>
        </authorList>
    </citation>
    <scope>NUCLEOTIDE SEQUENCE [LARGE SCALE GENOMIC DNA]</scope>
    <source>
        <strain evidence="2 3">CECT 8712</strain>
    </source>
</reference>
<name>A0A841IN90_9ACTN</name>
<proteinExistence type="predicted"/>
<dbReference type="RefSeq" id="WP_184291220.1">
    <property type="nucleotide sequence ID" value="NZ_JACHJO010000006.1"/>
</dbReference>
<organism evidence="2 3">
    <name type="scientific">Nocardiopsis algeriensis</name>
    <dbReference type="NCBI Taxonomy" id="1478215"/>
    <lineage>
        <taxon>Bacteria</taxon>
        <taxon>Bacillati</taxon>
        <taxon>Actinomycetota</taxon>
        <taxon>Actinomycetes</taxon>
        <taxon>Streptosporangiales</taxon>
        <taxon>Nocardiopsidaceae</taxon>
        <taxon>Nocardiopsis</taxon>
    </lineage>
</organism>
<evidence type="ECO:0000313" key="3">
    <source>
        <dbReference type="Proteomes" id="UP000536604"/>
    </source>
</evidence>
<dbReference type="AlphaFoldDB" id="A0A841IN90"/>
<sequence>MTRFLGFHIGSGFGLAFVLANSGPPLPPSVALVLRALAVAAFIAIIALTVFLGRRPAVQPGPDSPQTRFDGFFGAVVLVEAVLLFGGLQVLRLFDAPVQANVAWIALVVGAHFFPLARHWRSGSLMYAAAYISALGLLGLALVLVGVPEPVPFVSGVLPGVGMLAGILASLVVQSRNSRLSGGT</sequence>
<gene>
    <name evidence="2" type="ORF">FHS13_002241</name>
</gene>
<evidence type="ECO:0000313" key="2">
    <source>
        <dbReference type="EMBL" id="MBB6120289.1"/>
    </source>
</evidence>
<feature type="transmembrane region" description="Helical" evidence="1">
    <location>
        <begin position="72"/>
        <end position="94"/>
    </location>
</feature>
<keyword evidence="1" id="KW-0472">Membrane</keyword>
<comment type="caution">
    <text evidence="2">The sequence shown here is derived from an EMBL/GenBank/DDBJ whole genome shotgun (WGS) entry which is preliminary data.</text>
</comment>
<evidence type="ECO:0000256" key="1">
    <source>
        <dbReference type="SAM" id="Phobius"/>
    </source>
</evidence>
<feature type="transmembrane region" description="Helical" evidence="1">
    <location>
        <begin position="153"/>
        <end position="173"/>
    </location>
</feature>